<dbReference type="Pfam" id="PF03466">
    <property type="entry name" value="LysR_substrate"/>
    <property type="match status" value="1"/>
</dbReference>
<dbReference type="Gene3D" id="1.10.10.10">
    <property type="entry name" value="Winged helix-like DNA-binding domain superfamily/Winged helix DNA-binding domain"/>
    <property type="match status" value="1"/>
</dbReference>
<dbReference type="NCBIfam" id="NF008284">
    <property type="entry name" value="PRK11062.1"/>
    <property type="match status" value="1"/>
</dbReference>
<dbReference type="PANTHER" id="PTHR30293">
    <property type="entry name" value="TRANSCRIPTIONAL REGULATORY PROTEIN NAC-RELATED"/>
    <property type="match status" value="1"/>
</dbReference>
<dbReference type="PANTHER" id="PTHR30293:SF2">
    <property type="entry name" value="TRANSCRIPTIONAL ACTIVATOR PROTEIN NHAR"/>
    <property type="match status" value="1"/>
</dbReference>
<evidence type="ECO:0000256" key="1">
    <source>
        <dbReference type="ARBA" id="ARBA00009437"/>
    </source>
</evidence>
<dbReference type="SUPFAM" id="SSF46785">
    <property type="entry name" value="Winged helix' DNA-binding domain"/>
    <property type="match status" value="1"/>
</dbReference>
<dbReference type="GO" id="GO:0003700">
    <property type="term" value="F:DNA-binding transcription factor activity"/>
    <property type="evidence" value="ECO:0007669"/>
    <property type="project" value="InterPro"/>
</dbReference>
<dbReference type="Pfam" id="PF00126">
    <property type="entry name" value="HTH_1"/>
    <property type="match status" value="1"/>
</dbReference>
<dbReference type="InterPro" id="IPR005119">
    <property type="entry name" value="LysR_subst-bd"/>
</dbReference>
<accession>A6G6C7</accession>
<dbReference type="PROSITE" id="PS50931">
    <property type="entry name" value="HTH_LYSR"/>
    <property type="match status" value="1"/>
</dbReference>
<name>A6G6C7_9BACT</name>
<keyword evidence="5" id="KW-0804">Transcription</keyword>
<dbReference type="STRING" id="391625.PPSIR1_15000"/>
<dbReference type="RefSeq" id="WP_006972276.1">
    <property type="nucleotide sequence ID" value="NZ_ABCS01000029.1"/>
</dbReference>
<dbReference type="OrthoDB" id="464481at2"/>
<dbReference type="CDD" id="cd08429">
    <property type="entry name" value="PBP2_NhaR"/>
    <property type="match status" value="1"/>
</dbReference>
<evidence type="ECO:0000313" key="7">
    <source>
        <dbReference type="EMBL" id="EDM78556.1"/>
    </source>
</evidence>
<protein>
    <submittedName>
        <fullName evidence="7">Na+/H+ antiporter regulatory protein (NhaR)</fullName>
    </submittedName>
</protein>
<evidence type="ECO:0000313" key="8">
    <source>
        <dbReference type="Proteomes" id="UP000005801"/>
    </source>
</evidence>
<dbReference type="PRINTS" id="PR00039">
    <property type="entry name" value="HTHLYSR"/>
</dbReference>
<evidence type="ECO:0000256" key="3">
    <source>
        <dbReference type="ARBA" id="ARBA00023125"/>
    </source>
</evidence>
<evidence type="ECO:0000256" key="4">
    <source>
        <dbReference type="ARBA" id="ARBA00023159"/>
    </source>
</evidence>
<dbReference type="EMBL" id="ABCS01000029">
    <property type="protein sequence ID" value="EDM78556.1"/>
    <property type="molecule type" value="Genomic_DNA"/>
</dbReference>
<dbReference type="SUPFAM" id="SSF53850">
    <property type="entry name" value="Periplasmic binding protein-like II"/>
    <property type="match status" value="1"/>
</dbReference>
<dbReference type="InterPro" id="IPR000847">
    <property type="entry name" value="LysR_HTH_N"/>
</dbReference>
<feature type="domain" description="HTH lysR-type" evidence="6">
    <location>
        <begin position="5"/>
        <end position="62"/>
    </location>
</feature>
<reference evidence="7 8" key="1">
    <citation type="submission" date="2007-06" db="EMBL/GenBank/DDBJ databases">
        <authorList>
            <person name="Shimkets L."/>
            <person name="Ferriera S."/>
            <person name="Johnson J."/>
            <person name="Kravitz S."/>
            <person name="Beeson K."/>
            <person name="Sutton G."/>
            <person name="Rogers Y.-H."/>
            <person name="Friedman R."/>
            <person name="Frazier M."/>
            <person name="Venter J.C."/>
        </authorList>
    </citation>
    <scope>NUCLEOTIDE SEQUENCE [LARGE SCALE GENOMIC DNA]</scope>
    <source>
        <strain evidence="7 8">SIR-1</strain>
    </source>
</reference>
<keyword evidence="4" id="KW-0010">Activator</keyword>
<dbReference type="Proteomes" id="UP000005801">
    <property type="component" value="Unassembled WGS sequence"/>
</dbReference>
<gene>
    <name evidence="7" type="ORF">PPSIR1_15000</name>
</gene>
<dbReference type="InterPro" id="IPR036390">
    <property type="entry name" value="WH_DNA-bd_sf"/>
</dbReference>
<evidence type="ECO:0000256" key="2">
    <source>
        <dbReference type="ARBA" id="ARBA00023015"/>
    </source>
</evidence>
<organism evidence="7 8">
    <name type="scientific">Plesiocystis pacifica SIR-1</name>
    <dbReference type="NCBI Taxonomy" id="391625"/>
    <lineage>
        <taxon>Bacteria</taxon>
        <taxon>Pseudomonadati</taxon>
        <taxon>Myxococcota</taxon>
        <taxon>Polyangia</taxon>
        <taxon>Nannocystales</taxon>
        <taxon>Nannocystaceae</taxon>
        <taxon>Plesiocystis</taxon>
    </lineage>
</organism>
<dbReference type="Gene3D" id="3.40.190.290">
    <property type="match status" value="1"/>
</dbReference>
<dbReference type="GO" id="GO:2000142">
    <property type="term" value="P:regulation of DNA-templated transcription initiation"/>
    <property type="evidence" value="ECO:0007669"/>
    <property type="project" value="TreeGrafter"/>
</dbReference>
<dbReference type="eggNOG" id="COG0583">
    <property type="taxonomic scope" value="Bacteria"/>
</dbReference>
<keyword evidence="8" id="KW-1185">Reference proteome</keyword>
<evidence type="ECO:0000259" key="6">
    <source>
        <dbReference type="PROSITE" id="PS50931"/>
    </source>
</evidence>
<evidence type="ECO:0000256" key="5">
    <source>
        <dbReference type="ARBA" id="ARBA00023163"/>
    </source>
</evidence>
<comment type="similarity">
    <text evidence="1">Belongs to the LysR transcriptional regulatory family.</text>
</comment>
<dbReference type="AlphaFoldDB" id="A6G6C7"/>
<comment type="caution">
    <text evidence="7">The sequence shown here is derived from an EMBL/GenBank/DDBJ whole genome shotgun (WGS) entry which is preliminary data.</text>
</comment>
<sequence length="300" mass="33317">MSQWVNYHHLLYFWMVAKEGSIAAAAKRLSVSQPTISTQLRTLEDNLGVSLFDRSGRRLALTQTGSVALRYAEDIFSLGREMVDVLHERLEGRPLRLVVGVTYVVPKLVAYRLLQPALNLGDGLHVVCHEDKFDQLLGRLARHELDLVISDAPIGPHVSVKAFNHPLGSCGVTFFGAPPLARKYKRGFPESLDRAPFLLPMQGSMVRRELDRWFDDLDIHPEIVGQFDDSALLKVFGQSGVGVFAAPSAIEAEITSQYGVQVIGRSDSIQERFYAISVERRLKHPGVLAISEAAKTKLFG</sequence>
<dbReference type="FunFam" id="1.10.10.10:FF:000001">
    <property type="entry name" value="LysR family transcriptional regulator"/>
    <property type="match status" value="1"/>
</dbReference>
<proteinExistence type="inferred from homology"/>
<dbReference type="InterPro" id="IPR036388">
    <property type="entry name" value="WH-like_DNA-bd_sf"/>
</dbReference>
<keyword evidence="3" id="KW-0238">DNA-binding</keyword>
<keyword evidence="2" id="KW-0805">Transcription regulation</keyword>
<dbReference type="GO" id="GO:0003677">
    <property type="term" value="F:DNA binding"/>
    <property type="evidence" value="ECO:0007669"/>
    <property type="project" value="UniProtKB-KW"/>
</dbReference>